<keyword evidence="1" id="KW-0472">Membrane</keyword>
<accession>A0A3L7K251</accession>
<dbReference type="PANTHER" id="PTHR45138:SF9">
    <property type="entry name" value="DIGUANYLATE CYCLASE DGCM-RELATED"/>
    <property type="match status" value="1"/>
</dbReference>
<protein>
    <submittedName>
        <fullName evidence="3">GGDEF domain-containing protein</fullName>
    </submittedName>
</protein>
<dbReference type="SUPFAM" id="SSF55073">
    <property type="entry name" value="Nucleotide cyclase"/>
    <property type="match status" value="1"/>
</dbReference>
<feature type="transmembrane region" description="Helical" evidence="1">
    <location>
        <begin position="100"/>
        <end position="119"/>
    </location>
</feature>
<feature type="transmembrane region" description="Helical" evidence="1">
    <location>
        <begin position="150"/>
        <end position="172"/>
    </location>
</feature>
<keyword evidence="1" id="KW-0812">Transmembrane</keyword>
<dbReference type="EMBL" id="RCVZ01000002">
    <property type="protein sequence ID" value="RLQ97136.1"/>
    <property type="molecule type" value="Genomic_DNA"/>
</dbReference>
<gene>
    <name evidence="3" type="ORF">D9X91_02990</name>
</gene>
<dbReference type="InterPro" id="IPR043128">
    <property type="entry name" value="Rev_trsase/Diguanyl_cyclase"/>
</dbReference>
<feature type="transmembrane region" description="Helical" evidence="1">
    <location>
        <begin position="15"/>
        <end position="34"/>
    </location>
</feature>
<keyword evidence="1" id="KW-1133">Transmembrane helix</keyword>
<feature type="domain" description="GGDEF" evidence="2">
    <location>
        <begin position="214"/>
        <end position="344"/>
    </location>
</feature>
<dbReference type="InterPro" id="IPR000160">
    <property type="entry name" value="GGDEF_dom"/>
</dbReference>
<comment type="caution">
    <text evidence="3">The sequence shown here is derived from an EMBL/GenBank/DDBJ whole genome shotgun (WGS) entry which is preliminary data.</text>
</comment>
<dbReference type="OrthoDB" id="9759607at2"/>
<proteinExistence type="predicted"/>
<dbReference type="CDD" id="cd01949">
    <property type="entry name" value="GGDEF"/>
    <property type="match status" value="1"/>
</dbReference>
<dbReference type="InterPro" id="IPR050469">
    <property type="entry name" value="Diguanylate_Cyclase"/>
</dbReference>
<organism evidence="3 4">
    <name type="scientific">Falsibacillus albus</name>
    <dbReference type="NCBI Taxonomy" id="2478915"/>
    <lineage>
        <taxon>Bacteria</taxon>
        <taxon>Bacillati</taxon>
        <taxon>Bacillota</taxon>
        <taxon>Bacilli</taxon>
        <taxon>Bacillales</taxon>
        <taxon>Bacillaceae</taxon>
        <taxon>Falsibacillus</taxon>
    </lineage>
</organism>
<dbReference type="PROSITE" id="PS50887">
    <property type="entry name" value="GGDEF"/>
    <property type="match status" value="1"/>
</dbReference>
<dbReference type="AlphaFoldDB" id="A0A3L7K251"/>
<dbReference type="SMART" id="SM00267">
    <property type="entry name" value="GGDEF"/>
    <property type="match status" value="1"/>
</dbReference>
<evidence type="ECO:0000256" key="1">
    <source>
        <dbReference type="SAM" id="Phobius"/>
    </source>
</evidence>
<dbReference type="Gene3D" id="3.30.70.270">
    <property type="match status" value="1"/>
</dbReference>
<evidence type="ECO:0000259" key="2">
    <source>
        <dbReference type="PROSITE" id="PS50887"/>
    </source>
</evidence>
<dbReference type="GO" id="GO:0052621">
    <property type="term" value="F:diguanylate cyclase activity"/>
    <property type="evidence" value="ECO:0007669"/>
    <property type="project" value="TreeGrafter"/>
</dbReference>
<dbReference type="InterPro" id="IPR029787">
    <property type="entry name" value="Nucleotide_cyclase"/>
</dbReference>
<evidence type="ECO:0000313" key="3">
    <source>
        <dbReference type="EMBL" id="RLQ97136.1"/>
    </source>
</evidence>
<dbReference type="PANTHER" id="PTHR45138">
    <property type="entry name" value="REGULATORY COMPONENTS OF SENSORY TRANSDUCTION SYSTEM"/>
    <property type="match status" value="1"/>
</dbReference>
<dbReference type="Proteomes" id="UP000276770">
    <property type="component" value="Unassembled WGS sequence"/>
</dbReference>
<reference evidence="3 4" key="1">
    <citation type="submission" date="2018-10" db="EMBL/GenBank/DDBJ databases">
        <title>Falsibacillus sp. genome draft.</title>
        <authorList>
            <person name="Shi S."/>
        </authorList>
    </citation>
    <scope>NUCLEOTIDE SEQUENCE [LARGE SCALE GENOMIC DNA]</scope>
    <source>
        <strain evidence="3 4">GY 10110</strain>
    </source>
</reference>
<dbReference type="NCBIfam" id="TIGR00254">
    <property type="entry name" value="GGDEF"/>
    <property type="match status" value="1"/>
</dbReference>
<feature type="transmembrane region" description="Helical" evidence="1">
    <location>
        <begin position="46"/>
        <end position="66"/>
    </location>
</feature>
<dbReference type="Pfam" id="PF00990">
    <property type="entry name" value="GGDEF"/>
    <property type="match status" value="1"/>
</dbReference>
<sequence>MKISLYLNDFETEKLFSYLRWFFLLVSLVLFYVPPFPEKLGFHTDSFMTLFLIGILYMSITQFALYKAKDSSLIFAYITRCGIVFDYLAFFWLLALTGGLKSPLLPISYLIVIHATIYWRTKGAFISAFFISLGFGVFIFYIHAVSFVDLSYFLFTIVFLWVIGLFGSMIVLRERVHLREKELINNLLHQDYLTELYNHRCFQEEIRFYHKSGKRYILILGDIDGFKKINDSYGHLIGDEVLQSLGKIFKNVLPKYDGSAYRYGGEEFAFILPIESNDELPQFFGELNKELNETHFTTEQWSVTMSFGVAIAEHDEPEKVITCADELLYYAKKSGKNRAALKNEKFILNNALNKGETA</sequence>
<feature type="transmembrane region" description="Helical" evidence="1">
    <location>
        <begin position="73"/>
        <end position="94"/>
    </location>
</feature>
<keyword evidence="4" id="KW-1185">Reference proteome</keyword>
<feature type="transmembrane region" description="Helical" evidence="1">
    <location>
        <begin position="126"/>
        <end position="144"/>
    </location>
</feature>
<dbReference type="RefSeq" id="WP_121679086.1">
    <property type="nucleotide sequence ID" value="NZ_RCVZ01000002.1"/>
</dbReference>
<name>A0A3L7K251_9BACI</name>
<evidence type="ECO:0000313" key="4">
    <source>
        <dbReference type="Proteomes" id="UP000276770"/>
    </source>
</evidence>